<name>A0ABT3TBM7_9GAMM</name>
<comment type="caution">
    <text evidence="3">The sequence shown here is derived from an EMBL/GenBank/DDBJ whole genome shotgun (WGS) entry which is preliminary data.</text>
</comment>
<feature type="region of interest" description="Disordered" evidence="1">
    <location>
        <begin position="35"/>
        <end position="57"/>
    </location>
</feature>
<feature type="chain" id="PRO_5047136883" evidence="2">
    <location>
        <begin position="22"/>
        <end position="142"/>
    </location>
</feature>
<evidence type="ECO:0000256" key="1">
    <source>
        <dbReference type="SAM" id="MobiDB-lite"/>
    </source>
</evidence>
<organism evidence="3 4">
    <name type="scientific">Candidatus Litorirhabdus singularis</name>
    <dbReference type="NCBI Taxonomy" id="2518993"/>
    <lineage>
        <taxon>Bacteria</taxon>
        <taxon>Pseudomonadati</taxon>
        <taxon>Pseudomonadota</taxon>
        <taxon>Gammaproteobacteria</taxon>
        <taxon>Cellvibrionales</taxon>
        <taxon>Halieaceae</taxon>
        <taxon>Candidatus Litorirhabdus</taxon>
    </lineage>
</organism>
<feature type="signal peptide" evidence="2">
    <location>
        <begin position="1"/>
        <end position="21"/>
    </location>
</feature>
<evidence type="ECO:0000256" key="2">
    <source>
        <dbReference type="SAM" id="SignalP"/>
    </source>
</evidence>
<evidence type="ECO:0000313" key="4">
    <source>
        <dbReference type="Proteomes" id="UP001143362"/>
    </source>
</evidence>
<evidence type="ECO:0000313" key="3">
    <source>
        <dbReference type="EMBL" id="MCX2979678.1"/>
    </source>
</evidence>
<accession>A0ABT3TBM7</accession>
<reference evidence="3" key="1">
    <citation type="submission" date="2019-02" db="EMBL/GenBank/DDBJ databases">
        <authorList>
            <person name="Li S.-H."/>
        </authorList>
    </citation>
    <scope>NUCLEOTIDE SEQUENCE</scope>
    <source>
        <strain evidence="3">IMCC14734</strain>
    </source>
</reference>
<protein>
    <submittedName>
        <fullName evidence="3">Uncharacterized protein</fullName>
    </submittedName>
</protein>
<dbReference type="RefSeq" id="WP_279243677.1">
    <property type="nucleotide sequence ID" value="NZ_SHNN01000001.1"/>
</dbReference>
<keyword evidence="2" id="KW-0732">Signal</keyword>
<proteinExistence type="predicted"/>
<dbReference type="EMBL" id="SHNN01000001">
    <property type="protein sequence ID" value="MCX2979678.1"/>
    <property type="molecule type" value="Genomic_DNA"/>
</dbReference>
<dbReference type="Proteomes" id="UP001143362">
    <property type="component" value="Unassembled WGS sequence"/>
</dbReference>
<gene>
    <name evidence="3" type="ORF">EYC98_02245</name>
</gene>
<sequence>MKSYIIAGLLLLPLLTTAAIAAEKQPRWMSPEAGFIDPETDTRVEQVSPEQGDGSYQLTLSMPRVDKEIEEVLVIGQSPDKPGQPSPVKFDLTNDLDGGRSGIILYLGEKRDFAVHINYEDGSRLRLPATASNPGAALKIKP</sequence>
<keyword evidence="4" id="KW-1185">Reference proteome</keyword>